<feature type="compositionally biased region" description="Basic and acidic residues" evidence="9">
    <location>
        <begin position="1053"/>
        <end position="1066"/>
    </location>
</feature>
<dbReference type="InterPro" id="IPR001036">
    <property type="entry name" value="Acrflvin-R"/>
</dbReference>
<keyword evidence="6 10" id="KW-0812">Transmembrane</keyword>
<feature type="region of interest" description="Disordered" evidence="9">
    <location>
        <begin position="1053"/>
        <end position="1084"/>
    </location>
</feature>
<reference evidence="11 12" key="1">
    <citation type="submission" date="2019-02" db="EMBL/GenBank/DDBJ databases">
        <title>Deep-cultivation of Planctomycetes and their phenomic and genomic characterization uncovers novel biology.</title>
        <authorList>
            <person name="Wiegand S."/>
            <person name="Jogler M."/>
            <person name="Boedeker C."/>
            <person name="Pinto D."/>
            <person name="Vollmers J."/>
            <person name="Rivas-Marin E."/>
            <person name="Kohn T."/>
            <person name="Peeters S.H."/>
            <person name="Heuer A."/>
            <person name="Rast P."/>
            <person name="Oberbeckmann S."/>
            <person name="Bunk B."/>
            <person name="Jeske O."/>
            <person name="Meyerdierks A."/>
            <person name="Storesund J.E."/>
            <person name="Kallscheuer N."/>
            <person name="Luecker S."/>
            <person name="Lage O.M."/>
            <person name="Pohl T."/>
            <person name="Merkel B.J."/>
            <person name="Hornburger P."/>
            <person name="Mueller R.-W."/>
            <person name="Bruemmer F."/>
            <person name="Labrenz M."/>
            <person name="Spormann A.M."/>
            <person name="Op den Camp H."/>
            <person name="Overmann J."/>
            <person name="Amann R."/>
            <person name="Jetten M.S.M."/>
            <person name="Mascher T."/>
            <person name="Medema M.H."/>
            <person name="Devos D.P."/>
            <person name="Kaster A.-K."/>
            <person name="Ovreas L."/>
            <person name="Rohde M."/>
            <person name="Galperin M.Y."/>
            <person name="Jogler C."/>
        </authorList>
    </citation>
    <scope>NUCLEOTIDE SEQUENCE [LARGE SCALE GENOMIC DNA]</scope>
    <source>
        <strain evidence="11 12">Pan44</strain>
    </source>
</reference>
<feature type="transmembrane region" description="Helical" evidence="10">
    <location>
        <begin position="932"/>
        <end position="955"/>
    </location>
</feature>
<dbReference type="AlphaFoldDB" id="A0A517SLE8"/>
<feature type="transmembrane region" description="Helical" evidence="10">
    <location>
        <begin position="472"/>
        <end position="499"/>
    </location>
</feature>
<feature type="transmembrane region" description="Helical" evidence="10">
    <location>
        <begin position="395"/>
        <end position="419"/>
    </location>
</feature>
<feature type="transmembrane region" description="Helical" evidence="10">
    <location>
        <begin position="875"/>
        <end position="895"/>
    </location>
</feature>
<keyword evidence="12" id="KW-1185">Reference proteome</keyword>
<dbReference type="NCBIfam" id="NF000282">
    <property type="entry name" value="RND_permease_1"/>
    <property type="match status" value="1"/>
</dbReference>
<evidence type="ECO:0000256" key="6">
    <source>
        <dbReference type="ARBA" id="ARBA00022692"/>
    </source>
</evidence>
<feature type="transmembrane region" description="Helical" evidence="10">
    <location>
        <begin position="976"/>
        <end position="997"/>
    </location>
</feature>
<dbReference type="Gene3D" id="1.20.1640.10">
    <property type="entry name" value="Multidrug efflux transporter AcrB transmembrane domain"/>
    <property type="match status" value="2"/>
</dbReference>
<dbReference type="GO" id="GO:0009636">
    <property type="term" value="P:response to toxic substance"/>
    <property type="evidence" value="ECO:0007669"/>
    <property type="project" value="UniProtKB-ARBA"/>
</dbReference>
<dbReference type="KEGG" id="ccos:Pan44_50100"/>
<feature type="transmembrane region" description="Helical" evidence="10">
    <location>
        <begin position="440"/>
        <end position="460"/>
    </location>
</feature>
<dbReference type="GO" id="GO:0015562">
    <property type="term" value="F:efflux transmembrane transporter activity"/>
    <property type="evidence" value="ECO:0007669"/>
    <property type="project" value="InterPro"/>
</dbReference>
<evidence type="ECO:0000256" key="7">
    <source>
        <dbReference type="ARBA" id="ARBA00022989"/>
    </source>
</evidence>
<dbReference type="Proteomes" id="UP000315700">
    <property type="component" value="Chromosome"/>
</dbReference>
<evidence type="ECO:0000256" key="4">
    <source>
        <dbReference type="ARBA" id="ARBA00022475"/>
    </source>
</evidence>
<dbReference type="PRINTS" id="PR00702">
    <property type="entry name" value="ACRIFLAVINRP"/>
</dbReference>
<dbReference type="NCBIfam" id="TIGR00915">
    <property type="entry name" value="2A0602"/>
    <property type="match status" value="1"/>
</dbReference>
<dbReference type="InParanoid" id="A0A517SLE8"/>
<gene>
    <name evidence="11" type="primary">bepE_3</name>
    <name evidence="11" type="ORF">Pan44_50100</name>
</gene>
<dbReference type="InterPro" id="IPR004764">
    <property type="entry name" value="MdtF-like"/>
</dbReference>
<evidence type="ECO:0000256" key="3">
    <source>
        <dbReference type="ARBA" id="ARBA00022448"/>
    </source>
</evidence>
<dbReference type="Pfam" id="PF00873">
    <property type="entry name" value="ACR_tran"/>
    <property type="match status" value="1"/>
</dbReference>
<evidence type="ECO:0000256" key="1">
    <source>
        <dbReference type="ARBA" id="ARBA00004429"/>
    </source>
</evidence>
<dbReference type="Gene3D" id="3.30.70.1430">
    <property type="entry name" value="Multidrug efflux transporter AcrB pore domain"/>
    <property type="match status" value="2"/>
</dbReference>
<dbReference type="Gene3D" id="3.30.2090.10">
    <property type="entry name" value="Multidrug efflux transporter AcrB TolC docking domain, DN and DC subdomains"/>
    <property type="match status" value="2"/>
</dbReference>
<dbReference type="SUPFAM" id="SSF82866">
    <property type="entry name" value="Multidrug efflux transporter AcrB transmembrane domain"/>
    <property type="match status" value="2"/>
</dbReference>
<dbReference type="SUPFAM" id="SSF82693">
    <property type="entry name" value="Multidrug efflux transporter AcrB pore domain, PN1, PN2, PC1 and PC2 subdomains"/>
    <property type="match status" value="4"/>
</dbReference>
<keyword evidence="3" id="KW-0813">Transport</keyword>
<evidence type="ECO:0000256" key="10">
    <source>
        <dbReference type="SAM" id="Phobius"/>
    </source>
</evidence>
<keyword evidence="5" id="KW-0997">Cell inner membrane</keyword>
<dbReference type="FunCoup" id="A0A517SLE8">
    <property type="interactions" value="489"/>
</dbReference>
<dbReference type="FunFam" id="3.30.70.1430:FF:000001">
    <property type="entry name" value="Efflux pump membrane transporter"/>
    <property type="match status" value="1"/>
</dbReference>
<comment type="similarity">
    <text evidence="2">Belongs to the resistance-nodulation-cell division (RND) (TC 2.A.6) family.</text>
</comment>
<protein>
    <submittedName>
        <fullName evidence="11">Efflux pump membrane transporter BepE</fullName>
    </submittedName>
</protein>
<evidence type="ECO:0000313" key="12">
    <source>
        <dbReference type="Proteomes" id="UP000315700"/>
    </source>
</evidence>
<feature type="transmembrane region" description="Helical" evidence="10">
    <location>
        <begin position="12"/>
        <end position="32"/>
    </location>
</feature>
<dbReference type="GO" id="GO:0005886">
    <property type="term" value="C:plasma membrane"/>
    <property type="evidence" value="ECO:0007669"/>
    <property type="project" value="UniProtKB-SubCell"/>
</dbReference>
<sequence>MRIAHFFIDRPIFATVVSFVIIILGGISYVSLPAALYPDVVPPTIVVRASYPGASPEVIADSVATPIEQEVNGVEDMLYMSSQCTTDGAMALTITFRLGTDLDKAQVLVQNRVAIAEARLPEEVRRLGVTTIKSSPDLLLVIHLISPGAKYNQEYVGNYGFIQLKDTLARIDGVGDVLLNGLREYSMRIWLDPDRLAHLSLTPGDVIASLREQNVQVASGVIGQPPVPNGNAFQLSINTLGRLIEPGQFENIIVRTGANGRVVRVKDVARIELGARDYTVESSLDGEPAVAMIISQRPGSNALATATAVEETIAELAKGFPEGVDYRIIYNPTVFVRESIDAVLRTLNEAVILVVIVVLVFLQNWRASLIPLLAIPVSLIGTFAAMSAFGFSLNMLSLFGLVLAIGIVVDDAIVVVENVERHIANGLSPRAAAYKAMDEVTVAVIAIAIGLSAVFIPTAFVGGLTGQFYRQFALTIAVSTLISAFNSLTLAPAMCAILLQPHGAKRDWFSRIWDFAFGWFFRLFNRGFDWSSSVYGRTVRWLFPRAFLPLGVYVGLLVITGYGFQKAPTGFIPPSDMGYMIAMVQLPDGASVERTSAVVNRAVKTILEHPGVDHAISYAGYSGTTRSASSNYGSVFIMPKPFHERLNGPKASDIQKELQPELSKISDATIFIIPPPPVRGLGTAGGFKFLVQDRGGAGYKELQKATDDLIAAAARDSSLSNVFTTYRATTPQLYANVDRVKASMLNVPIANVFEALQVNLGSAYVNDLNLFGRVFQVRVQSEGDFRTEAEDVTRLKTRNANGKMVPLGSVLDMEWKSGPDRVVRYNMYPSAEVQGDTAPGRSSGEAMATIERLAEEVLPPGMTIAWTDIAYQQQLAGNTAAYIFPLCVLFVFLVHSAEYESWMLPLAIILIAPVCLPFALGGVLARGMDNNLITQIGFIVLIGLAAKNAVLIVEFSKHLEDGGMNRFDATVEACRLRLRPIMMTSFAFILGVLPLAIAKGPGAEIRQVLGTAVFAGMLGVTVFGLFLTPTFYVVLRGVSLRFWNRGRNARSHHEEGHSGHALHVEGHSVNGSSDKGEVSTAAHH</sequence>
<comment type="subcellular location">
    <subcellularLocation>
        <location evidence="1">Cell inner membrane</location>
        <topology evidence="1">Multi-pass membrane protein</topology>
    </subcellularLocation>
</comment>
<dbReference type="GO" id="GO:0042910">
    <property type="term" value="F:xenobiotic transmembrane transporter activity"/>
    <property type="evidence" value="ECO:0007669"/>
    <property type="project" value="TreeGrafter"/>
</dbReference>
<feature type="transmembrane region" description="Helical" evidence="10">
    <location>
        <begin position="1009"/>
        <end position="1035"/>
    </location>
</feature>
<dbReference type="OrthoDB" id="220575at2"/>
<dbReference type="PANTHER" id="PTHR32063">
    <property type="match status" value="1"/>
</dbReference>
<evidence type="ECO:0000256" key="8">
    <source>
        <dbReference type="ARBA" id="ARBA00023136"/>
    </source>
</evidence>
<feature type="transmembrane region" description="Helical" evidence="10">
    <location>
        <begin position="369"/>
        <end position="389"/>
    </location>
</feature>
<dbReference type="RefSeq" id="WP_145034353.1">
    <property type="nucleotide sequence ID" value="NZ_CP036271.1"/>
</dbReference>
<keyword evidence="4" id="KW-1003">Cell membrane</keyword>
<keyword evidence="7 10" id="KW-1133">Transmembrane helix</keyword>
<accession>A0A517SLE8</accession>
<feature type="transmembrane region" description="Helical" evidence="10">
    <location>
        <begin position="902"/>
        <end position="920"/>
    </location>
</feature>
<dbReference type="Gene3D" id="3.30.70.1320">
    <property type="entry name" value="Multidrug efflux transporter AcrB pore domain like"/>
    <property type="match status" value="1"/>
</dbReference>
<evidence type="ECO:0000256" key="2">
    <source>
        <dbReference type="ARBA" id="ARBA00010942"/>
    </source>
</evidence>
<dbReference type="FunFam" id="1.20.1640.10:FF:000001">
    <property type="entry name" value="Efflux pump membrane transporter"/>
    <property type="match status" value="1"/>
</dbReference>
<keyword evidence="8 10" id="KW-0472">Membrane</keyword>
<dbReference type="SUPFAM" id="SSF82714">
    <property type="entry name" value="Multidrug efflux transporter AcrB TolC docking domain, DN and DC subdomains"/>
    <property type="match status" value="2"/>
</dbReference>
<evidence type="ECO:0000256" key="5">
    <source>
        <dbReference type="ARBA" id="ARBA00022519"/>
    </source>
</evidence>
<feature type="transmembrane region" description="Helical" evidence="10">
    <location>
        <begin position="342"/>
        <end position="362"/>
    </location>
</feature>
<dbReference type="PANTHER" id="PTHR32063:SF11">
    <property type="entry name" value="CATION OR DRUG EFFLUX SYSTEM PROTEIN"/>
    <property type="match status" value="1"/>
</dbReference>
<name>A0A517SLE8_9PLAN</name>
<evidence type="ECO:0000313" key="11">
    <source>
        <dbReference type="EMBL" id="QDT56947.1"/>
    </source>
</evidence>
<dbReference type="Gene3D" id="3.30.70.1440">
    <property type="entry name" value="Multidrug efflux transporter AcrB pore domain"/>
    <property type="match status" value="1"/>
</dbReference>
<dbReference type="EMBL" id="CP036271">
    <property type="protein sequence ID" value="QDT56947.1"/>
    <property type="molecule type" value="Genomic_DNA"/>
</dbReference>
<evidence type="ECO:0000256" key="9">
    <source>
        <dbReference type="SAM" id="MobiDB-lite"/>
    </source>
</evidence>
<feature type="transmembrane region" description="Helical" evidence="10">
    <location>
        <begin position="546"/>
        <end position="564"/>
    </location>
</feature>
<proteinExistence type="inferred from homology"/>
<organism evidence="11 12">
    <name type="scientific">Caulifigura coniformis</name>
    <dbReference type="NCBI Taxonomy" id="2527983"/>
    <lineage>
        <taxon>Bacteria</taxon>
        <taxon>Pseudomonadati</taxon>
        <taxon>Planctomycetota</taxon>
        <taxon>Planctomycetia</taxon>
        <taxon>Planctomycetales</taxon>
        <taxon>Planctomycetaceae</taxon>
        <taxon>Caulifigura</taxon>
    </lineage>
</organism>
<dbReference type="InterPro" id="IPR027463">
    <property type="entry name" value="AcrB_DN_DC_subdom"/>
</dbReference>